<dbReference type="CDD" id="cd09726">
    <property type="entry name" value="RAMP_I_III"/>
    <property type="match status" value="1"/>
</dbReference>
<sequence length="693" mass="76951">MSEGKRAARDEFVNPYTFVQLPKGEPEAGWRTAPAGHDRLGEERYSGVVKIDLTARSPLLLRNVYADDDGTFPKRSSSGFDGPVPYLPGSSLAGAVRSLHETLAGGCLRVFNDNFRPGYRDQVQKRPPGWQLARVDEVDESGRPLRMQLCPQPPVWVESTALHNALGDAGNLKTGARVTLLSRGTEVLERQQLEDPNLVRAEGSWVVLLTEARTRRKDRKNPAGGAKLRGRYFCATGELEGTVRGVEFDAGVWESFLDAVDDTNDMREFRQRLGREDDKPHWVDVLHPKDNKVLGKRIAARRRLYPDQVVWVLPETVGERLLTVKDMALSVVWRHAGGVDKARRRVPEQALACTDPKNLCPSCRIFGSADTEGDGGKGQAEQNAYRGHVRFGDAIPHEAYPTQQEWLPPMGAPKPGAGQFYLNRDQGAEEKTTTEKNARPLREWGSEGDSKGRRGLRGRKQYWLTGTPGDRPYFRASAAKPRVFHEDVYEADNKMLGQAQSVPAGAVFTARVHFENLSDADLGGLLCALDPALLLRGYDDDVEVERPEYGWAVGGGRPLGFGTVTSQVRLDSLDDASSRYLDEAAPSLDVEEAVAAFRRAAPRNLKDVWKRQLTKVLRLDWAVSHQVWYPPAGWLPEPGQPLDPKALLPSFTFWKETVGGRAEKARFPYRQLPSSAAPSPAMKVIPQNTQEGR</sequence>
<evidence type="ECO:0000313" key="3">
    <source>
        <dbReference type="Proteomes" id="UP001626628"/>
    </source>
</evidence>
<proteinExistence type="predicted"/>
<keyword evidence="3" id="KW-1185">Reference proteome</keyword>
<dbReference type="EMBL" id="CP147982">
    <property type="protein sequence ID" value="WXK77034.1"/>
    <property type="molecule type" value="Genomic_DNA"/>
</dbReference>
<accession>A0ABZ2QPN0</accession>
<dbReference type="NCBIfam" id="TIGR03986">
    <property type="entry name" value="TIGR03986 family CRISPR-associated RAMP protein"/>
    <property type="match status" value="1"/>
</dbReference>
<name>A0ABZ2QPN0_9ACTN</name>
<dbReference type="InterPro" id="IPR023825">
    <property type="entry name" value="CRISPR-assoc_RAMP_BGP1436"/>
</dbReference>
<gene>
    <name evidence="2" type="ORF">WAB15_14065</name>
</gene>
<evidence type="ECO:0000256" key="1">
    <source>
        <dbReference type="SAM" id="MobiDB-lite"/>
    </source>
</evidence>
<protein>
    <submittedName>
        <fullName evidence="2">TIGR03986 family CRISPR-associated RAMP protein</fullName>
    </submittedName>
</protein>
<dbReference type="Proteomes" id="UP001626628">
    <property type="component" value="Chromosome"/>
</dbReference>
<evidence type="ECO:0000313" key="2">
    <source>
        <dbReference type="EMBL" id="WXK77034.1"/>
    </source>
</evidence>
<organism evidence="2 3">
    <name type="scientific">Streptomyces sirii</name>
    <dbReference type="NCBI Taxonomy" id="3127701"/>
    <lineage>
        <taxon>Bacteria</taxon>
        <taxon>Bacillati</taxon>
        <taxon>Actinomycetota</taxon>
        <taxon>Actinomycetes</taxon>
        <taxon>Kitasatosporales</taxon>
        <taxon>Streptomycetaceae</taxon>
        <taxon>Streptomyces</taxon>
    </lineage>
</organism>
<reference evidence="2 3" key="1">
    <citation type="submission" date="2024-03" db="EMBL/GenBank/DDBJ databases">
        <title>The complete genome of Streptomyces sirii sp.nov.</title>
        <authorList>
            <person name="Zakalyukina Y.V."/>
            <person name="Belik A.R."/>
            <person name="Biryukov M.V."/>
            <person name="Baturina O.A."/>
            <person name="Kabilov M.R."/>
        </authorList>
    </citation>
    <scope>NUCLEOTIDE SEQUENCE [LARGE SCALE GENOMIC DNA]</scope>
    <source>
        <strain evidence="2 3">BP-8</strain>
    </source>
</reference>
<feature type="region of interest" description="Disordered" evidence="1">
    <location>
        <begin position="427"/>
        <end position="458"/>
    </location>
</feature>
<feature type="compositionally biased region" description="Basic and acidic residues" evidence="1">
    <location>
        <begin position="427"/>
        <end position="452"/>
    </location>
</feature>
<dbReference type="PANTHER" id="PTHR35579">
    <property type="entry name" value="CRISPR SYSTEM CMS ENDORIBONUCLEASE CSM3"/>
    <property type="match status" value="1"/>
</dbReference>
<dbReference type="PANTHER" id="PTHR35579:SF3">
    <property type="entry name" value="CRISPR SYSTEM CMS ENDORIBONUCLEASE CSM3"/>
    <property type="match status" value="1"/>
</dbReference>
<dbReference type="InterPro" id="IPR052216">
    <property type="entry name" value="CRISPR_Csm3_endoribonuclease"/>
</dbReference>
<feature type="region of interest" description="Disordered" evidence="1">
    <location>
        <begin position="671"/>
        <end position="693"/>
    </location>
</feature>
<dbReference type="RefSeq" id="WP_407286459.1">
    <property type="nucleotide sequence ID" value="NZ_CP147982.1"/>
</dbReference>